<keyword evidence="2" id="KW-1185">Reference proteome</keyword>
<organism evidence="1 2">
    <name type="scientific">Botryotinia narcissicola</name>
    <dbReference type="NCBI Taxonomy" id="278944"/>
    <lineage>
        <taxon>Eukaryota</taxon>
        <taxon>Fungi</taxon>
        <taxon>Dikarya</taxon>
        <taxon>Ascomycota</taxon>
        <taxon>Pezizomycotina</taxon>
        <taxon>Leotiomycetes</taxon>
        <taxon>Helotiales</taxon>
        <taxon>Sclerotiniaceae</taxon>
        <taxon>Botryotinia</taxon>
    </lineage>
</organism>
<dbReference type="AlphaFoldDB" id="A0A4Z1IDI5"/>
<dbReference type="Proteomes" id="UP000297452">
    <property type="component" value="Unassembled WGS sequence"/>
</dbReference>
<proteinExistence type="predicted"/>
<name>A0A4Z1IDI5_9HELO</name>
<reference evidence="1 2" key="1">
    <citation type="submission" date="2017-12" db="EMBL/GenBank/DDBJ databases">
        <title>Comparative genomics of Botrytis spp.</title>
        <authorList>
            <person name="Valero-Jimenez C.A."/>
            <person name="Tapia P."/>
            <person name="Veloso J."/>
            <person name="Silva-Moreno E."/>
            <person name="Staats M."/>
            <person name="Valdes J.H."/>
            <person name="Van Kan J.A.L."/>
        </authorList>
    </citation>
    <scope>NUCLEOTIDE SEQUENCE [LARGE SCALE GENOMIC DNA]</scope>
    <source>
        <strain evidence="1 2">MUCL2120</strain>
    </source>
</reference>
<accession>A0A4Z1IDI5</accession>
<evidence type="ECO:0000313" key="2">
    <source>
        <dbReference type="Proteomes" id="UP000297452"/>
    </source>
</evidence>
<comment type="caution">
    <text evidence="1">The sequence shown here is derived from an EMBL/GenBank/DDBJ whole genome shotgun (WGS) entry which is preliminary data.</text>
</comment>
<protein>
    <submittedName>
        <fullName evidence="1">Uncharacterized protein</fullName>
    </submittedName>
</protein>
<dbReference type="EMBL" id="PQXJ01000258">
    <property type="protein sequence ID" value="TGO54813.1"/>
    <property type="molecule type" value="Genomic_DNA"/>
</dbReference>
<gene>
    <name evidence="1" type="ORF">BOTNAR_0258g00060</name>
</gene>
<sequence length="114" mass="13124">MLRSATLREEVMRLFLKHTEFFLVKNHQAFISYLPSFLITLTSAMVSSQVSLGQSEESKGKMIAEWAQEWESEVVELANTNGNGWSERDWSERDWSELGENLMRTLAKAIDPIL</sequence>
<evidence type="ECO:0000313" key="1">
    <source>
        <dbReference type="EMBL" id="TGO54813.1"/>
    </source>
</evidence>